<organism evidence="2 3">
    <name type="scientific">Ramlibacter pinisoli</name>
    <dbReference type="NCBI Taxonomy" id="2682844"/>
    <lineage>
        <taxon>Bacteria</taxon>
        <taxon>Pseudomonadati</taxon>
        <taxon>Pseudomonadota</taxon>
        <taxon>Betaproteobacteria</taxon>
        <taxon>Burkholderiales</taxon>
        <taxon>Comamonadaceae</taxon>
        <taxon>Ramlibacter</taxon>
    </lineage>
</organism>
<reference evidence="2 3" key="1">
    <citation type="submission" date="2019-12" db="EMBL/GenBank/DDBJ databases">
        <authorList>
            <person name="Huq M.A."/>
        </authorList>
    </citation>
    <scope>NUCLEOTIDE SEQUENCE [LARGE SCALE GENOMIC DNA]</scope>
    <source>
        <strain evidence="2 3">MAH-25</strain>
    </source>
</reference>
<comment type="caution">
    <text evidence="2">The sequence shown here is derived from an EMBL/GenBank/DDBJ whole genome shotgun (WGS) entry which is preliminary data.</text>
</comment>
<keyword evidence="3" id="KW-1185">Reference proteome</keyword>
<evidence type="ECO:0000259" key="1">
    <source>
        <dbReference type="Pfam" id="PF04909"/>
    </source>
</evidence>
<accession>A0A6N8IY09</accession>
<evidence type="ECO:0000313" key="2">
    <source>
        <dbReference type="EMBL" id="MVQ31864.1"/>
    </source>
</evidence>
<feature type="domain" description="Amidohydrolase-related" evidence="1">
    <location>
        <begin position="9"/>
        <end position="283"/>
    </location>
</feature>
<evidence type="ECO:0000313" key="3">
    <source>
        <dbReference type="Proteomes" id="UP000469385"/>
    </source>
</evidence>
<proteinExistence type="predicted"/>
<dbReference type="SUPFAM" id="SSF51556">
    <property type="entry name" value="Metallo-dependent hydrolases"/>
    <property type="match status" value="1"/>
</dbReference>
<gene>
    <name evidence="2" type="ORF">GON04_20570</name>
</gene>
<dbReference type="Pfam" id="PF04909">
    <property type="entry name" value="Amidohydro_2"/>
    <property type="match status" value="1"/>
</dbReference>
<dbReference type="InterPro" id="IPR032466">
    <property type="entry name" value="Metal_Hydrolase"/>
</dbReference>
<dbReference type="GO" id="GO:0016787">
    <property type="term" value="F:hydrolase activity"/>
    <property type="evidence" value="ECO:0007669"/>
    <property type="project" value="UniProtKB-KW"/>
</dbReference>
<name>A0A6N8IY09_9BURK</name>
<dbReference type="InterPro" id="IPR052358">
    <property type="entry name" value="Aro_Compnd_Degr_Hydrolases"/>
</dbReference>
<protein>
    <submittedName>
        <fullName evidence="2">Amidohydrolase family protein</fullName>
    </submittedName>
</protein>
<dbReference type="AlphaFoldDB" id="A0A6N8IY09"/>
<dbReference type="PANTHER" id="PTHR35563">
    <property type="entry name" value="BARREL METAL-DEPENDENT HYDROLASE, PUTATIVE (AFU_ORTHOLOGUE AFUA_1G16240)-RELATED"/>
    <property type="match status" value="1"/>
</dbReference>
<dbReference type="Proteomes" id="UP000469385">
    <property type="component" value="Unassembled WGS sequence"/>
</dbReference>
<dbReference type="InterPro" id="IPR006680">
    <property type="entry name" value="Amidohydro-rel"/>
</dbReference>
<dbReference type="EMBL" id="WSEL01000009">
    <property type="protein sequence ID" value="MVQ31864.1"/>
    <property type="molecule type" value="Genomic_DNA"/>
</dbReference>
<sequence>MRSAAPAACDCHVHVFDPARFPYAAQRAYTPAAATVEDLQALHARMGMARTVLVQPSVYGTDNSCLLAALHQLGLGRARGIAVVDPATVSDLELWDLHEAGVRGIRLNLHVQGRGMGAAKQQLAGARRVLKMPGWSLQVHACLDVVTCLLDDMQRLEKPVVLDHYAGGLAPEPDSDVALGRLLAAMRNAPLYVKLSAPYRLWPGQPVQDLARTFYGAGPDRVLWGSDWPHTGGSGGSGRTPGTLEPFRAVDNQEVLQTLLGCLPDAAARHRLLVDNPAALYGFDR</sequence>
<dbReference type="Gene3D" id="3.20.20.140">
    <property type="entry name" value="Metal-dependent hydrolases"/>
    <property type="match status" value="1"/>
</dbReference>
<keyword evidence="2" id="KW-0378">Hydrolase</keyword>
<dbReference type="PANTHER" id="PTHR35563:SF2">
    <property type="entry name" value="BARREL METAL-DEPENDENT HYDROLASE, PUTATIVE (AFU_ORTHOLOGUE AFUA_1G16240)-RELATED"/>
    <property type="match status" value="1"/>
</dbReference>